<gene>
    <name evidence="2" type="ORF">ACFSR5_20955</name>
</gene>
<evidence type="ECO:0008006" key="4">
    <source>
        <dbReference type="Google" id="ProtNLM"/>
    </source>
</evidence>
<dbReference type="Proteomes" id="UP001597545">
    <property type="component" value="Unassembled WGS sequence"/>
</dbReference>
<dbReference type="EMBL" id="JBHULR010000021">
    <property type="protein sequence ID" value="MFD2550127.1"/>
    <property type="molecule type" value="Genomic_DNA"/>
</dbReference>
<keyword evidence="3" id="KW-1185">Reference proteome</keyword>
<keyword evidence="1" id="KW-0175">Coiled coil</keyword>
<comment type="caution">
    <text evidence="2">The sequence shown here is derived from an EMBL/GenBank/DDBJ whole genome shotgun (WGS) entry which is preliminary data.</text>
</comment>
<evidence type="ECO:0000313" key="3">
    <source>
        <dbReference type="Proteomes" id="UP001597545"/>
    </source>
</evidence>
<accession>A0ABW5KM98</accession>
<name>A0ABW5KM98_9SPHI</name>
<evidence type="ECO:0000256" key="1">
    <source>
        <dbReference type="SAM" id="Coils"/>
    </source>
</evidence>
<feature type="coiled-coil region" evidence="1">
    <location>
        <begin position="97"/>
        <end position="131"/>
    </location>
</feature>
<reference evidence="3" key="1">
    <citation type="journal article" date="2019" name="Int. J. Syst. Evol. Microbiol.">
        <title>The Global Catalogue of Microorganisms (GCM) 10K type strain sequencing project: providing services to taxonomists for standard genome sequencing and annotation.</title>
        <authorList>
            <consortium name="The Broad Institute Genomics Platform"/>
            <consortium name="The Broad Institute Genome Sequencing Center for Infectious Disease"/>
            <person name="Wu L."/>
            <person name="Ma J."/>
        </authorList>
    </citation>
    <scope>NUCLEOTIDE SEQUENCE [LARGE SCALE GENOMIC DNA]</scope>
    <source>
        <strain evidence="3">KCTC 42662</strain>
    </source>
</reference>
<dbReference type="RefSeq" id="WP_380906537.1">
    <property type="nucleotide sequence ID" value="NZ_JBHUEG010000018.1"/>
</dbReference>
<organism evidence="2 3">
    <name type="scientific">Sphingobacterium suaedae</name>
    <dbReference type="NCBI Taxonomy" id="1686402"/>
    <lineage>
        <taxon>Bacteria</taxon>
        <taxon>Pseudomonadati</taxon>
        <taxon>Bacteroidota</taxon>
        <taxon>Sphingobacteriia</taxon>
        <taxon>Sphingobacteriales</taxon>
        <taxon>Sphingobacteriaceae</taxon>
        <taxon>Sphingobacterium</taxon>
    </lineage>
</organism>
<protein>
    <recommendedName>
        <fullName evidence="4">XRE family transcriptional regulator</fullName>
    </recommendedName>
</protein>
<evidence type="ECO:0000313" key="2">
    <source>
        <dbReference type="EMBL" id="MFD2550127.1"/>
    </source>
</evidence>
<sequence length="131" mass="14738">MSEILNVKDRVLLIANASGQRKNDFFLALGLSYANFKGGQKKTGLNSDTLLKILAGYPNIDPAWLLTGEGDMYRRMDTTAPTVSSVELLHASEPDMIKTLRQVVAVQEKNIQLLEKQIDMLERELTSWRTQ</sequence>
<proteinExistence type="predicted"/>